<evidence type="ECO:0000313" key="2">
    <source>
        <dbReference type="EMBL" id="RDH44239.1"/>
    </source>
</evidence>
<keyword evidence="3" id="KW-1185">Reference proteome</keyword>
<accession>A0A4P9VNL4</accession>
<dbReference type="AlphaFoldDB" id="A0A4P9VNL4"/>
<feature type="transmembrane region" description="Helical" evidence="1">
    <location>
        <begin position="236"/>
        <end position="254"/>
    </location>
</feature>
<comment type="caution">
    <text evidence="2">The sequence shown here is derived from an EMBL/GenBank/DDBJ whole genome shotgun (WGS) entry which is preliminary data.</text>
</comment>
<reference evidence="2 3" key="1">
    <citation type="submission" date="2017-04" db="EMBL/GenBank/DDBJ databases">
        <title>Draft genome sequence of Zooshikella ganghwensis VG4 isolated from Red Sea sediments.</title>
        <authorList>
            <person name="Rehman Z."/>
            <person name="Alam I."/>
            <person name="Kamau A."/>
            <person name="Bajic V."/>
            <person name="Leiknes T."/>
        </authorList>
    </citation>
    <scope>NUCLEOTIDE SEQUENCE [LARGE SCALE GENOMIC DNA]</scope>
    <source>
        <strain evidence="2 3">VG4</strain>
    </source>
</reference>
<keyword evidence="1" id="KW-0812">Transmembrane</keyword>
<evidence type="ECO:0000313" key="3">
    <source>
        <dbReference type="Proteomes" id="UP000257039"/>
    </source>
</evidence>
<dbReference type="InterPro" id="IPR022604">
    <property type="entry name" value="DUF2955"/>
</dbReference>
<feature type="transmembrane region" description="Helical" evidence="1">
    <location>
        <begin position="260"/>
        <end position="278"/>
    </location>
</feature>
<keyword evidence="1" id="KW-1133">Transmembrane helix</keyword>
<keyword evidence="1" id="KW-0472">Membrane</keyword>
<name>A0A4P9VNL4_9GAMM</name>
<feature type="transmembrane region" description="Helical" evidence="1">
    <location>
        <begin position="26"/>
        <end position="44"/>
    </location>
</feature>
<feature type="transmembrane region" description="Helical" evidence="1">
    <location>
        <begin position="121"/>
        <end position="141"/>
    </location>
</feature>
<gene>
    <name evidence="2" type="ORF">B9G39_12710</name>
</gene>
<protein>
    <submittedName>
        <fullName evidence="2">DUF2955 domain-containing protein</fullName>
    </submittedName>
</protein>
<feature type="transmembrane region" description="Helical" evidence="1">
    <location>
        <begin position="50"/>
        <end position="70"/>
    </location>
</feature>
<feature type="transmembrane region" description="Helical" evidence="1">
    <location>
        <begin position="309"/>
        <end position="329"/>
    </location>
</feature>
<feature type="transmembrane region" description="Helical" evidence="1">
    <location>
        <begin position="148"/>
        <end position="171"/>
    </location>
</feature>
<feature type="transmembrane region" description="Helical" evidence="1">
    <location>
        <begin position="191"/>
        <end position="224"/>
    </location>
</feature>
<organism evidence="2 3">
    <name type="scientific">Zooshikella ganghwensis</name>
    <dbReference type="NCBI Taxonomy" id="202772"/>
    <lineage>
        <taxon>Bacteria</taxon>
        <taxon>Pseudomonadati</taxon>
        <taxon>Pseudomonadota</taxon>
        <taxon>Gammaproteobacteria</taxon>
        <taxon>Oceanospirillales</taxon>
        <taxon>Zooshikellaceae</taxon>
        <taxon>Zooshikella</taxon>
    </lineage>
</organism>
<sequence>MDARRVPGAYGAVMGKYINPTLHRPIRIIIGMTVGAVIGLTGNWKLPMYWLLFPTIIFINLPQASFQLVWKLTGKSLFLAFIASVLTDILATHPFIVWLISSWLCFYAIHDTAKHNNQTSWFFGLISWSLFLILGFSGISTRSLLADYYWSFIITVLLMYPIFCLLPSPGLAPQPPENNSSPPLTGNMICIGIILSLALGAYLIFNIKDSVFVFITIIGAVMALKKGDVAKYNQRMIGQLSGCVLVGVLVLITLGQTDQLLVIILGHLLIVSYLVYAFGQPNNAAALTNAMIGYSVPFILYMIPGQPILYNLSIRVIMLCAAGLAILFIDLTLQG</sequence>
<dbReference type="Proteomes" id="UP000257039">
    <property type="component" value="Unassembled WGS sequence"/>
</dbReference>
<dbReference type="EMBL" id="NDXW01000001">
    <property type="protein sequence ID" value="RDH44239.1"/>
    <property type="molecule type" value="Genomic_DNA"/>
</dbReference>
<proteinExistence type="predicted"/>
<dbReference type="Pfam" id="PF11168">
    <property type="entry name" value="DUF2955"/>
    <property type="match status" value="1"/>
</dbReference>
<dbReference type="RefSeq" id="WP_094787431.1">
    <property type="nucleotide sequence ID" value="NZ_NDXW01000001.1"/>
</dbReference>
<evidence type="ECO:0000256" key="1">
    <source>
        <dbReference type="SAM" id="Phobius"/>
    </source>
</evidence>
<feature type="transmembrane region" description="Helical" evidence="1">
    <location>
        <begin position="77"/>
        <end position="109"/>
    </location>
</feature>
<feature type="transmembrane region" description="Helical" evidence="1">
    <location>
        <begin position="285"/>
        <end position="303"/>
    </location>
</feature>